<accession>A0A9N8VXZ4</accession>
<sequence>MTNRFKNLSKGDHTTTVKSNRTGFVPLESIFNNDDENEEDKICRFTSDYFWQTFSKIRRSTIEIIIPAMRDKIMNPSSENKDVPISVKYKDEIITVTGNVVVIDDRKTDYFLCIGMPWIQKVKEIPDINKHEFQMTVRSKFYVIPTFTKPTEDISMDQPSSKISSCCTSVIQDTTQDTETSEPLEEE</sequence>
<name>A0A9N8VXZ4_9GLOM</name>
<proteinExistence type="predicted"/>
<gene>
    <name evidence="1" type="ORF">DEBURN_LOCUS3127</name>
</gene>
<keyword evidence="2" id="KW-1185">Reference proteome</keyword>
<dbReference type="EMBL" id="CAJVPK010000189">
    <property type="protein sequence ID" value="CAG8470311.1"/>
    <property type="molecule type" value="Genomic_DNA"/>
</dbReference>
<evidence type="ECO:0000313" key="1">
    <source>
        <dbReference type="EMBL" id="CAG8470311.1"/>
    </source>
</evidence>
<comment type="caution">
    <text evidence="1">The sequence shown here is derived from an EMBL/GenBank/DDBJ whole genome shotgun (WGS) entry which is preliminary data.</text>
</comment>
<dbReference type="Proteomes" id="UP000789706">
    <property type="component" value="Unassembled WGS sequence"/>
</dbReference>
<dbReference type="AlphaFoldDB" id="A0A9N8VXZ4"/>
<organism evidence="1 2">
    <name type="scientific">Diversispora eburnea</name>
    <dbReference type="NCBI Taxonomy" id="1213867"/>
    <lineage>
        <taxon>Eukaryota</taxon>
        <taxon>Fungi</taxon>
        <taxon>Fungi incertae sedis</taxon>
        <taxon>Mucoromycota</taxon>
        <taxon>Glomeromycotina</taxon>
        <taxon>Glomeromycetes</taxon>
        <taxon>Diversisporales</taxon>
        <taxon>Diversisporaceae</taxon>
        <taxon>Diversispora</taxon>
    </lineage>
</organism>
<evidence type="ECO:0000313" key="2">
    <source>
        <dbReference type="Proteomes" id="UP000789706"/>
    </source>
</evidence>
<dbReference type="OrthoDB" id="10491722at2759"/>
<protein>
    <submittedName>
        <fullName evidence="1">5712_t:CDS:1</fullName>
    </submittedName>
</protein>
<reference evidence="1" key="1">
    <citation type="submission" date="2021-06" db="EMBL/GenBank/DDBJ databases">
        <authorList>
            <person name="Kallberg Y."/>
            <person name="Tangrot J."/>
            <person name="Rosling A."/>
        </authorList>
    </citation>
    <scope>NUCLEOTIDE SEQUENCE</scope>
    <source>
        <strain evidence="1">AZ414A</strain>
    </source>
</reference>